<dbReference type="AlphaFoldDB" id="A0A1P8WKQ7"/>
<organism evidence="3 4">
    <name type="scientific">Fuerstiella marisgermanici</name>
    <dbReference type="NCBI Taxonomy" id="1891926"/>
    <lineage>
        <taxon>Bacteria</taxon>
        <taxon>Pseudomonadati</taxon>
        <taxon>Planctomycetota</taxon>
        <taxon>Planctomycetia</taxon>
        <taxon>Planctomycetales</taxon>
        <taxon>Planctomycetaceae</taxon>
        <taxon>Fuerstiella</taxon>
    </lineage>
</organism>
<dbReference type="EMBL" id="CP017641">
    <property type="protein sequence ID" value="APZ94639.1"/>
    <property type="molecule type" value="Genomic_DNA"/>
</dbReference>
<gene>
    <name evidence="3" type="primary">iolI_2</name>
    <name evidence="3" type="ORF">Fuma_04272</name>
</gene>
<evidence type="ECO:0000259" key="2">
    <source>
        <dbReference type="Pfam" id="PF01261"/>
    </source>
</evidence>
<keyword evidence="1" id="KW-0732">Signal</keyword>
<dbReference type="InterPro" id="IPR036237">
    <property type="entry name" value="Xyl_isomerase-like_sf"/>
</dbReference>
<evidence type="ECO:0000313" key="3">
    <source>
        <dbReference type="EMBL" id="APZ94639.1"/>
    </source>
</evidence>
<proteinExistence type="predicted"/>
<dbReference type="KEGG" id="fmr:Fuma_04272"/>
<keyword evidence="3" id="KW-0413">Isomerase</keyword>
<dbReference type="OrthoDB" id="9814946at2"/>
<dbReference type="PANTHER" id="PTHR12110:SF48">
    <property type="entry name" value="BLL3656 PROTEIN"/>
    <property type="match status" value="1"/>
</dbReference>
<dbReference type="RefSeq" id="WP_077025915.1">
    <property type="nucleotide sequence ID" value="NZ_CP017641.1"/>
</dbReference>
<name>A0A1P8WKQ7_9PLAN</name>
<sequence length="312" mass="33661" precursor="true">MNVNRRKFLAASAVAASVPGITTAAAPAENQNAKSPFRYCLNTSTIREQTDDIRKQIEIAAAAGYDGIEPWMRHLTKYTEGGGSLTDLRKMIADAGLTVDSAIGFANWIVDDDEGRKKGLEEAKRDMDVLASIGGTRLAAPPVGAHRGGEKLDLFVVADRYRALLEVGDETGVVPQLEVWGFSTNLSRLGESVMVCVEASHPKACLLPDVYHIFKGGSDFGGLQLLADNAIQVFHMNDYPASPDRMDMNDSDRVYPGDGVAPLTDILNMIGSRGRSVTLSLELFNPTYWKQDALEVAKTGLAKMKAAVAKTA</sequence>
<protein>
    <submittedName>
        <fullName evidence="3">Inosose isomerase</fullName>
        <ecNumber evidence="3">5.3.99.-</ecNumber>
    </submittedName>
</protein>
<dbReference type="Gene3D" id="3.20.20.150">
    <property type="entry name" value="Divalent-metal-dependent TIM barrel enzymes"/>
    <property type="match status" value="1"/>
</dbReference>
<dbReference type="Proteomes" id="UP000187735">
    <property type="component" value="Chromosome"/>
</dbReference>
<dbReference type="EC" id="5.3.99.-" evidence="3"/>
<accession>A0A1P8WKQ7</accession>
<evidence type="ECO:0000256" key="1">
    <source>
        <dbReference type="SAM" id="SignalP"/>
    </source>
</evidence>
<dbReference type="SUPFAM" id="SSF51658">
    <property type="entry name" value="Xylose isomerase-like"/>
    <property type="match status" value="1"/>
</dbReference>
<feature type="chain" id="PRO_5012885188" evidence="1">
    <location>
        <begin position="25"/>
        <end position="312"/>
    </location>
</feature>
<dbReference type="STRING" id="1891926.Fuma_04272"/>
<keyword evidence="4" id="KW-1185">Reference proteome</keyword>
<dbReference type="PROSITE" id="PS51318">
    <property type="entry name" value="TAT"/>
    <property type="match status" value="1"/>
</dbReference>
<dbReference type="PANTHER" id="PTHR12110">
    <property type="entry name" value="HYDROXYPYRUVATE ISOMERASE"/>
    <property type="match status" value="1"/>
</dbReference>
<reference evidence="3 4" key="1">
    <citation type="journal article" date="2016" name="Front. Microbiol.">
        <title>Fuerstia marisgermanicae gen. nov., sp. nov., an Unusual Member of the Phylum Planctomycetes from the German Wadden Sea.</title>
        <authorList>
            <person name="Kohn T."/>
            <person name="Heuer A."/>
            <person name="Jogler M."/>
            <person name="Vollmers J."/>
            <person name="Boedeker C."/>
            <person name="Bunk B."/>
            <person name="Rast P."/>
            <person name="Borchert D."/>
            <person name="Glockner I."/>
            <person name="Freese H.M."/>
            <person name="Klenk H.P."/>
            <person name="Overmann J."/>
            <person name="Kaster A.K."/>
            <person name="Rohde M."/>
            <person name="Wiegand S."/>
            <person name="Jogler C."/>
        </authorList>
    </citation>
    <scope>NUCLEOTIDE SEQUENCE [LARGE SCALE GENOMIC DNA]</scope>
    <source>
        <strain evidence="3 4">NH11</strain>
    </source>
</reference>
<dbReference type="InterPro" id="IPR013022">
    <property type="entry name" value="Xyl_isomerase-like_TIM-brl"/>
</dbReference>
<feature type="domain" description="Xylose isomerase-like TIM barrel" evidence="2">
    <location>
        <begin position="58"/>
        <end position="304"/>
    </location>
</feature>
<dbReference type="InterPro" id="IPR006311">
    <property type="entry name" value="TAT_signal"/>
</dbReference>
<dbReference type="Pfam" id="PF01261">
    <property type="entry name" value="AP_endonuc_2"/>
    <property type="match status" value="1"/>
</dbReference>
<evidence type="ECO:0000313" key="4">
    <source>
        <dbReference type="Proteomes" id="UP000187735"/>
    </source>
</evidence>
<dbReference type="GO" id="GO:0016853">
    <property type="term" value="F:isomerase activity"/>
    <property type="evidence" value="ECO:0007669"/>
    <property type="project" value="UniProtKB-KW"/>
</dbReference>
<dbReference type="InterPro" id="IPR050312">
    <property type="entry name" value="IolE/XylAMocC-like"/>
</dbReference>
<feature type="signal peptide" evidence="1">
    <location>
        <begin position="1"/>
        <end position="24"/>
    </location>
</feature>